<evidence type="ECO:0000313" key="1">
    <source>
        <dbReference type="EMBL" id="RIA85014.1"/>
    </source>
</evidence>
<dbReference type="SUPFAM" id="SSF69065">
    <property type="entry name" value="RNase III domain-like"/>
    <property type="match status" value="1"/>
</dbReference>
<comment type="caution">
    <text evidence="1">The sequence shown here is derived from an EMBL/GenBank/DDBJ whole genome shotgun (WGS) entry which is preliminary data.</text>
</comment>
<proteinExistence type="predicted"/>
<dbReference type="GO" id="GO:0004525">
    <property type="term" value="F:ribonuclease III activity"/>
    <property type="evidence" value="ECO:0007669"/>
    <property type="project" value="InterPro"/>
</dbReference>
<reference evidence="1 2" key="1">
    <citation type="submission" date="2018-06" db="EMBL/GenBank/DDBJ databases">
        <title>Comparative genomics reveals the genomic features of Rhizophagus irregularis, R. cerebriforme, R. diaphanum and Gigaspora rosea, and their symbiotic lifestyle signature.</title>
        <authorList>
            <person name="Morin E."/>
            <person name="San Clemente H."/>
            <person name="Chen E.C.H."/>
            <person name="De La Providencia I."/>
            <person name="Hainaut M."/>
            <person name="Kuo A."/>
            <person name="Kohler A."/>
            <person name="Murat C."/>
            <person name="Tang N."/>
            <person name="Roy S."/>
            <person name="Loubradou J."/>
            <person name="Henrissat B."/>
            <person name="Grigoriev I.V."/>
            <person name="Corradi N."/>
            <person name="Roux C."/>
            <person name="Martin F.M."/>
        </authorList>
    </citation>
    <scope>NUCLEOTIDE SEQUENCE [LARGE SCALE GENOMIC DNA]</scope>
    <source>
        <strain evidence="1 2">DAOM 227022</strain>
    </source>
</reference>
<gene>
    <name evidence="1" type="ORF">C1645_831432</name>
</gene>
<dbReference type="GO" id="GO:0003676">
    <property type="term" value="F:nucleic acid binding"/>
    <property type="evidence" value="ECO:0007669"/>
    <property type="project" value="InterPro"/>
</dbReference>
<dbReference type="InterPro" id="IPR036389">
    <property type="entry name" value="RNase_III_sf"/>
</dbReference>
<dbReference type="EMBL" id="QKYT01000454">
    <property type="protein sequence ID" value="RIA85014.1"/>
    <property type="molecule type" value="Genomic_DNA"/>
</dbReference>
<dbReference type="CDD" id="cd00590">
    <property type="entry name" value="RRM_SF"/>
    <property type="match status" value="1"/>
</dbReference>
<evidence type="ECO:0008006" key="3">
    <source>
        <dbReference type="Google" id="ProtNLM"/>
    </source>
</evidence>
<dbReference type="AlphaFoldDB" id="A0A397SQS9"/>
<dbReference type="Proteomes" id="UP000265703">
    <property type="component" value="Unassembled WGS sequence"/>
</dbReference>
<dbReference type="Gene3D" id="1.10.1520.10">
    <property type="entry name" value="Ribonuclease III domain"/>
    <property type="match status" value="1"/>
</dbReference>
<dbReference type="InterPro" id="IPR035979">
    <property type="entry name" value="RBD_domain_sf"/>
</dbReference>
<dbReference type="OrthoDB" id="2307034at2759"/>
<dbReference type="SUPFAM" id="SSF54928">
    <property type="entry name" value="RNA-binding domain, RBD"/>
    <property type="match status" value="1"/>
</dbReference>
<evidence type="ECO:0000313" key="2">
    <source>
        <dbReference type="Proteomes" id="UP000265703"/>
    </source>
</evidence>
<protein>
    <recommendedName>
        <fullName evidence="3">RRM domain-containing protein</fullName>
    </recommendedName>
</protein>
<dbReference type="GO" id="GO:0006396">
    <property type="term" value="P:RNA processing"/>
    <property type="evidence" value="ECO:0007669"/>
    <property type="project" value="InterPro"/>
</dbReference>
<keyword evidence="2" id="KW-1185">Reference proteome</keyword>
<sequence>MSPQSCPAYIGGFTQETTEDMVSTEFSYFADIVNCEKKTGLNGYYFKITFIDISTARKAANQYVWEVGHIFGCTIVGSMYESQFTHPLVGYQYFLMDLNYFPHPSSLIPLEDNQLFLNVLKPKVYNKHEGRFKDPKELRFGRIKYYELKPLQYLKQQKIYPNLPITKNSEVNNSLLSWLGDALLNTEIMIYVYKFSYNFHLDNDNLDSVCSYLKSNITLAFLARFLGLSAQAGLTGYLDKRDGDLIEAYIGALSLKAGSDSKLASKIINEFVHRTLGGLLRKLLLNENFFSYPLSSIDRQIEYHKVLFDYFNNVESVSIRDQKNSPYFCRRKSEEFVSEGFIM</sequence>
<name>A0A397SQS9_9GLOM</name>
<accession>A0A397SQS9</accession>
<organism evidence="1 2">
    <name type="scientific">Glomus cerebriforme</name>
    <dbReference type="NCBI Taxonomy" id="658196"/>
    <lineage>
        <taxon>Eukaryota</taxon>
        <taxon>Fungi</taxon>
        <taxon>Fungi incertae sedis</taxon>
        <taxon>Mucoromycota</taxon>
        <taxon>Glomeromycotina</taxon>
        <taxon>Glomeromycetes</taxon>
        <taxon>Glomerales</taxon>
        <taxon>Glomeraceae</taxon>
        <taxon>Glomus</taxon>
    </lineage>
</organism>